<dbReference type="Gene3D" id="1.10.357.10">
    <property type="entry name" value="Tetracycline Repressor, domain 2"/>
    <property type="match status" value="1"/>
</dbReference>
<feature type="domain" description="HTH tetR-type" evidence="2">
    <location>
        <begin position="17"/>
        <end position="47"/>
    </location>
</feature>
<comment type="caution">
    <text evidence="3">The sequence shown here is derived from an EMBL/GenBank/DDBJ whole genome shotgun (WGS) entry which is preliminary data.</text>
</comment>
<dbReference type="SUPFAM" id="SSF46689">
    <property type="entry name" value="Homeodomain-like"/>
    <property type="match status" value="1"/>
</dbReference>
<keyword evidence="1" id="KW-0238">DNA-binding</keyword>
<evidence type="ECO:0000313" key="3">
    <source>
        <dbReference type="EMBL" id="MBB5069939.1"/>
    </source>
</evidence>
<proteinExistence type="predicted"/>
<evidence type="ECO:0000256" key="1">
    <source>
        <dbReference type="ARBA" id="ARBA00023125"/>
    </source>
</evidence>
<name>A0A840NKX6_9PSEU</name>
<dbReference type="AlphaFoldDB" id="A0A840NKX6"/>
<dbReference type="InterPro" id="IPR001647">
    <property type="entry name" value="HTH_TetR"/>
</dbReference>
<dbReference type="RefSeq" id="WP_184479555.1">
    <property type="nucleotide sequence ID" value="NZ_JACHIV010000001.1"/>
</dbReference>
<dbReference type="Proteomes" id="UP000580474">
    <property type="component" value="Unassembled WGS sequence"/>
</dbReference>
<sequence>MSRECKLLERRALIQRKACELVIARGFDGFTMDDLAEAAELSRRTVFNLLADKTSAVLGPDELPSGPEIEVFVGGGPTGELYEDLTITVRAAMAELSERPGVSDERRLFEKAIAADSKVFALVLGRVERIVEFVTDMICRREGWAPGDLRARALATSLLALTQLAFAELAQRGGETSFGQVLADVLAAFAETLPRRS</sequence>
<organism evidence="3 4">
    <name type="scientific">Saccharopolyspora gloriosae</name>
    <dbReference type="NCBI Taxonomy" id="455344"/>
    <lineage>
        <taxon>Bacteria</taxon>
        <taxon>Bacillati</taxon>
        <taxon>Actinomycetota</taxon>
        <taxon>Actinomycetes</taxon>
        <taxon>Pseudonocardiales</taxon>
        <taxon>Pseudonocardiaceae</taxon>
        <taxon>Saccharopolyspora</taxon>
    </lineage>
</organism>
<dbReference type="Pfam" id="PF00440">
    <property type="entry name" value="TetR_N"/>
    <property type="match status" value="1"/>
</dbReference>
<evidence type="ECO:0000259" key="2">
    <source>
        <dbReference type="Pfam" id="PF00440"/>
    </source>
</evidence>
<dbReference type="GO" id="GO:0003677">
    <property type="term" value="F:DNA binding"/>
    <property type="evidence" value="ECO:0007669"/>
    <property type="project" value="UniProtKB-KW"/>
</dbReference>
<dbReference type="InterPro" id="IPR009057">
    <property type="entry name" value="Homeodomain-like_sf"/>
</dbReference>
<reference evidence="3 4" key="1">
    <citation type="submission" date="2020-08" db="EMBL/GenBank/DDBJ databases">
        <title>Sequencing the genomes of 1000 actinobacteria strains.</title>
        <authorList>
            <person name="Klenk H.-P."/>
        </authorList>
    </citation>
    <scope>NUCLEOTIDE SEQUENCE [LARGE SCALE GENOMIC DNA]</scope>
    <source>
        <strain evidence="3 4">DSM 45582</strain>
    </source>
</reference>
<dbReference type="Gene3D" id="1.10.10.60">
    <property type="entry name" value="Homeodomain-like"/>
    <property type="match status" value="1"/>
</dbReference>
<evidence type="ECO:0000313" key="4">
    <source>
        <dbReference type="Proteomes" id="UP000580474"/>
    </source>
</evidence>
<dbReference type="EMBL" id="JACHIV010000001">
    <property type="protein sequence ID" value="MBB5069939.1"/>
    <property type="molecule type" value="Genomic_DNA"/>
</dbReference>
<keyword evidence="4" id="KW-1185">Reference proteome</keyword>
<protein>
    <submittedName>
        <fullName evidence="3">AcrR family transcriptional regulator</fullName>
    </submittedName>
</protein>
<accession>A0A840NKX6</accession>
<gene>
    <name evidence="3" type="ORF">BJ969_003027</name>
</gene>